<reference evidence="3 4" key="1">
    <citation type="journal article" date="2018" name="Mol. Ecol.">
        <title>The obligate alkalophilic soda-lake fungus Sodiomyces alkalinus has shifted to a protein diet.</title>
        <authorList>
            <person name="Grum-Grzhimaylo A.A."/>
            <person name="Falkoski D.L."/>
            <person name="van den Heuvel J."/>
            <person name="Valero-Jimenez C.A."/>
            <person name="Min B."/>
            <person name="Choi I.G."/>
            <person name="Lipzen A."/>
            <person name="Daum C.G."/>
            <person name="Aanen D.K."/>
            <person name="Tsang A."/>
            <person name="Henrissat B."/>
            <person name="Bilanenko E.N."/>
            <person name="de Vries R.P."/>
            <person name="van Kan J.A.L."/>
            <person name="Grigoriev I.V."/>
            <person name="Debets A.J.M."/>
        </authorList>
    </citation>
    <scope>NUCLEOTIDE SEQUENCE [LARGE SCALE GENOMIC DNA]</scope>
    <source>
        <strain evidence="3 4">F11</strain>
    </source>
</reference>
<dbReference type="Proteomes" id="UP000272025">
    <property type="component" value="Unassembled WGS sequence"/>
</dbReference>
<name>A0A3N2PU79_SODAK</name>
<protein>
    <submittedName>
        <fullName evidence="3">Uncharacterized protein</fullName>
    </submittedName>
</protein>
<keyword evidence="2" id="KW-1133">Transmembrane helix</keyword>
<dbReference type="RefSeq" id="XP_028465879.1">
    <property type="nucleotide sequence ID" value="XM_028607052.1"/>
</dbReference>
<keyword evidence="2" id="KW-0812">Transmembrane</keyword>
<sequence>MSTLPQLMTVDRRHAPSSHASSFPGPHLSSSQPLESSFAPLFVASDANHFFIFIFFGPLSLICVVLTS</sequence>
<evidence type="ECO:0000256" key="2">
    <source>
        <dbReference type="SAM" id="Phobius"/>
    </source>
</evidence>
<evidence type="ECO:0000256" key="1">
    <source>
        <dbReference type="SAM" id="MobiDB-lite"/>
    </source>
</evidence>
<dbReference type="EMBL" id="ML119056">
    <property type="protein sequence ID" value="ROT38073.1"/>
    <property type="molecule type" value="Genomic_DNA"/>
</dbReference>
<gene>
    <name evidence="3" type="ORF">SODALDRAFT_180889</name>
</gene>
<dbReference type="GeneID" id="39575530"/>
<evidence type="ECO:0000313" key="4">
    <source>
        <dbReference type="Proteomes" id="UP000272025"/>
    </source>
</evidence>
<keyword evidence="4" id="KW-1185">Reference proteome</keyword>
<proteinExistence type="predicted"/>
<evidence type="ECO:0000313" key="3">
    <source>
        <dbReference type="EMBL" id="ROT38073.1"/>
    </source>
</evidence>
<feature type="transmembrane region" description="Helical" evidence="2">
    <location>
        <begin position="50"/>
        <end position="67"/>
    </location>
</feature>
<dbReference type="AlphaFoldDB" id="A0A3N2PU79"/>
<keyword evidence="2" id="KW-0472">Membrane</keyword>
<organism evidence="3 4">
    <name type="scientific">Sodiomyces alkalinus (strain CBS 110278 / VKM F-3762 / F11)</name>
    <name type="common">Alkaliphilic filamentous fungus</name>
    <dbReference type="NCBI Taxonomy" id="1314773"/>
    <lineage>
        <taxon>Eukaryota</taxon>
        <taxon>Fungi</taxon>
        <taxon>Dikarya</taxon>
        <taxon>Ascomycota</taxon>
        <taxon>Pezizomycotina</taxon>
        <taxon>Sordariomycetes</taxon>
        <taxon>Hypocreomycetidae</taxon>
        <taxon>Glomerellales</taxon>
        <taxon>Plectosphaerellaceae</taxon>
        <taxon>Sodiomyces</taxon>
    </lineage>
</organism>
<accession>A0A3N2PU79</accession>
<feature type="region of interest" description="Disordered" evidence="1">
    <location>
        <begin position="11"/>
        <end position="33"/>
    </location>
</feature>